<protein>
    <recommendedName>
        <fullName evidence="3">Chitooligosaccharide deacetylase</fullName>
    </recommendedName>
    <alternativeName>
        <fullName evidence="4">Nodulation protein B</fullName>
    </alternativeName>
</protein>
<evidence type="ECO:0000256" key="3">
    <source>
        <dbReference type="ARBA" id="ARBA00020071"/>
    </source>
</evidence>
<evidence type="ECO:0000256" key="2">
    <source>
        <dbReference type="ARBA" id="ARBA00010973"/>
    </source>
</evidence>
<dbReference type="PROSITE" id="PS51677">
    <property type="entry name" value="NODB"/>
    <property type="match status" value="1"/>
</dbReference>
<dbReference type="Gene3D" id="3.20.20.370">
    <property type="entry name" value="Glycoside hydrolase/deacetylase"/>
    <property type="match status" value="1"/>
</dbReference>
<dbReference type="AlphaFoldDB" id="A0AAN4ZYF5"/>
<keyword evidence="9" id="KW-1185">Reference proteome</keyword>
<comment type="similarity">
    <text evidence="2">Belongs to the polysaccharide deacetylase family.</text>
</comment>
<dbReference type="EMBL" id="FNOB01000002">
    <property type="protein sequence ID" value="SDW21511.1"/>
    <property type="molecule type" value="Genomic_DNA"/>
</dbReference>
<proteinExistence type="inferred from homology"/>
<evidence type="ECO:0000313" key="8">
    <source>
        <dbReference type="EMBL" id="SDW21511.1"/>
    </source>
</evidence>
<accession>A0AAN4ZYF5</accession>
<name>A0AAN4ZYF5_9RHOB</name>
<dbReference type="Proteomes" id="UP000199541">
    <property type="component" value="Unassembled WGS sequence"/>
</dbReference>
<evidence type="ECO:0000313" key="7">
    <source>
        <dbReference type="EMBL" id="GHD99631.1"/>
    </source>
</evidence>
<organism evidence="7 10">
    <name type="scientific">Allgaiera indica</name>
    <dbReference type="NCBI Taxonomy" id="765699"/>
    <lineage>
        <taxon>Bacteria</taxon>
        <taxon>Pseudomonadati</taxon>
        <taxon>Pseudomonadota</taxon>
        <taxon>Alphaproteobacteria</taxon>
        <taxon>Rhodobacterales</taxon>
        <taxon>Paracoccaceae</taxon>
        <taxon>Allgaiera</taxon>
    </lineage>
</organism>
<dbReference type="EMBL" id="BNAB01000002">
    <property type="protein sequence ID" value="GHD99631.1"/>
    <property type="molecule type" value="Genomic_DNA"/>
</dbReference>
<keyword evidence="5" id="KW-0732">Signal</keyword>
<dbReference type="Proteomes" id="UP000634647">
    <property type="component" value="Unassembled WGS sequence"/>
</dbReference>
<dbReference type="RefSeq" id="WP_051645932.1">
    <property type="nucleotide sequence ID" value="NZ_BNAB01000002.1"/>
</dbReference>
<reference evidence="7" key="1">
    <citation type="journal article" date="2014" name="Int. J. Syst. Evol. Microbiol.">
        <title>Complete genome sequence of Corynebacterium casei LMG S-19264T (=DSM 44701T), isolated from a smear-ripened cheese.</title>
        <authorList>
            <consortium name="US DOE Joint Genome Institute (JGI-PGF)"/>
            <person name="Walter F."/>
            <person name="Albersmeier A."/>
            <person name="Kalinowski J."/>
            <person name="Ruckert C."/>
        </authorList>
    </citation>
    <scope>NUCLEOTIDE SEQUENCE</scope>
    <source>
        <strain evidence="7">CGMCC 1.10859</strain>
    </source>
</reference>
<dbReference type="SUPFAM" id="SSF88713">
    <property type="entry name" value="Glycoside hydrolase/deacetylase"/>
    <property type="match status" value="1"/>
</dbReference>
<feature type="domain" description="NodB homology" evidence="6">
    <location>
        <begin position="48"/>
        <end position="251"/>
    </location>
</feature>
<dbReference type="PANTHER" id="PTHR10587">
    <property type="entry name" value="GLYCOSYL TRANSFERASE-RELATED"/>
    <property type="match status" value="1"/>
</dbReference>
<comment type="function">
    <text evidence="1">Is involved in generating a small heat-stable compound (Nod), an acylated oligomer of N-acetylglucosamine, that stimulates mitosis in various plant protoplasts.</text>
</comment>
<evidence type="ECO:0000256" key="5">
    <source>
        <dbReference type="SAM" id="SignalP"/>
    </source>
</evidence>
<feature type="signal peptide" evidence="5">
    <location>
        <begin position="1"/>
        <end position="26"/>
    </location>
</feature>
<dbReference type="GO" id="GO:0005975">
    <property type="term" value="P:carbohydrate metabolic process"/>
    <property type="evidence" value="ECO:0007669"/>
    <property type="project" value="InterPro"/>
</dbReference>
<evidence type="ECO:0000256" key="1">
    <source>
        <dbReference type="ARBA" id="ARBA00003236"/>
    </source>
</evidence>
<dbReference type="InterPro" id="IPR011330">
    <property type="entry name" value="Glyco_hydro/deAcase_b/a-brl"/>
</dbReference>
<sequence length="251" mass="26467">MNGSGLTRRGFVAGAVLPALVGPAMAALGPHDFLEPHMHLLGRGPEGPRVALTFDACGGTTDHRILDLLLAEEVAATIFVAGPWLARNRTVFKALLARPDLFEIGNHGLHHHAAIDETARLWGVPTAGSPHGVAEEVEGGARLIEAAGGPRPKWFRGATALYTRSSIHEIEGLGYRLAGFSINGDDGASLPARKVAENYRRAQDGAVLISHINHPEKSAGAGVAEGIRALKARGMRFVRLSQADVQVSLAA</sequence>
<dbReference type="Pfam" id="PF01522">
    <property type="entry name" value="Polysacc_deac_1"/>
    <property type="match status" value="1"/>
</dbReference>
<dbReference type="PANTHER" id="PTHR10587:SF134">
    <property type="entry name" value="SECRETED PROTEIN"/>
    <property type="match status" value="1"/>
</dbReference>
<evidence type="ECO:0000256" key="4">
    <source>
        <dbReference type="ARBA" id="ARBA00032976"/>
    </source>
</evidence>
<reference evidence="8 9" key="2">
    <citation type="submission" date="2016-10" db="EMBL/GenBank/DDBJ databases">
        <authorList>
            <person name="Varghese N."/>
            <person name="Submissions S."/>
        </authorList>
    </citation>
    <scope>NUCLEOTIDE SEQUENCE [LARGE SCALE GENOMIC DNA]</scope>
    <source>
        <strain evidence="8 9">DSM 24802</strain>
    </source>
</reference>
<feature type="chain" id="PRO_5042864587" description="Chitooligosaccharide deacetylase" evidence="5">
    <location>
        <begin position="27"/>
        <end position="251"/>
    </location>
</feature>
<dbReference type="InterPro" id="IPR002509">
    <property type="entry name" value="NODB_dom"/>
</dbReference>
<evidence type="ECO:0000259" key="6">
    <source>
        <dbReference type="PROSITE" id="PS51677"/>
    </source>
</evidence>
<dbReference type="InterPro" id="IPR050248">
    <property type="entry name" value="Polysacc_deacetylase_ArnD"/>
</dbReference>
<gene>
    <name evidence="7" type="ORF">GCM10008024_07780</name>
    <name evidence="8" type="ORF">SAMN05444006_10298</name>
</gene>
<evidence type="ECO:0000313" key="10">
    <source>
        <dbReference type="Proteomes" id="UP000634647"/>
    </source>
</evidence>
<reference evidence="7" key="3">
    <citation type="submission" date="2023-06" db="EMBL/GenBank/DDBJ databases">
        <authorList>
            <person name="Sun Q."/>
            <person name="Zhou Y."/>
        </authorList>
    </citation>
    <scope>NUCLEOTIDE SEQUENCE</scope>
    <source>
        <strain evidence="7">CGMCC 1.10859</strain>
    </source>
</reference>
<evidence type="ECO:0000313" key="9">
    <source>
        <dbReference type="Proteomes" id="UP000199541"/>
    </source>
</evidence>
<dbReference type="GO" id="GO:0016810">
    <property type="term" value="F:hydrolase activity, acting on carbon-nitrogen (but not peptide) bonds"/>
    <property type="evidence" value="ECO:0007669"/>
    <property type="project" value="InterPro"/>
</dbReference>
<comment type="caution">
    <text evidence="7">The sequence shown here is derived from an EMBL/GenBank/DDBJ whole genome shotgun (WGS) entry which is preliminary data.</text>
</comment>